<protein>
    <submittedName>
        <fullName evidence="1">Uncharacterized protein</fullName>
    </submittedName>
</protein>
<dbReference type="AlphaFoldDB" id="A0A1F7V8B1"/>
<accession>A0A1F7V8B1</accession>
<gene>
    <name evidence="1" type="ORF">A3I41_01970</name>
</gene>
<sequence>MLEWMRARDEYAEYSKEKISGIDATVNISGKIDSFTWEQNTGGNFFVTSVLKKQKVSWYKQDMISCKLTMTLNPFSPDAIASWKLLYSLPEHTNILNEKIAEWVKYYMGKGEKPKPILDKN</sequence>
<dbReference type="Proteomes" id="UP000176593">
    <property type="component" value="Unassembled WGS sequence"/>
</dbReference>
<evidence type="ECO:0000313" key="2">
    <source>
        <dbReference type="Proteomes" id="UP000176593"/>
    </source>
</evidence>
<dbReference type="EMBL" id="MGEQ01000010">
    <property type="protein sequence ID" value="OGL86308.1"/>
    <property type="molecule type" value="Genomic_DNA"/>
</dbReference>
<comment type="caution">
    <text evidence="1">The sequence shown here is derived from an EMBL/GenBank/DDBJ whole genome shotgun (WGS) entry which is preliminary data.</text>
</comment>
<name>A0A1F7V8B1_9BACT</name>
<reference evidence="1 2" key="1">
    <citation type="journal article" date="2016" name="Nat. Commun.">
        <title>Thousands of microbial genomes shed light on interconnected biogeochemical processes in an aquifer system.</title>
        <authorList>
            <person name="Anantharaman K."/>
            <person name="Brown C.T."/>
            <person name="Hug L.A."/>
            <person name="Sharon I."/>
            <person name="Castelle C.J."/>
            <person name="Probst A.J."/>
            <person name="Thomas B.C."/>
            <person name="Singh A."/>
            <person name="Wilkins M.J."/>
            <person name="Karaoz U."/>
            <person name="Brodie E.L."/>
            <person name="Williams K.H."/>
            <person name="Hubbard S.S."/>
            <person name="Banfield J.F."/>
        </authorList>
    </citation>
    <scope>NUCLEOTIDE SEQUENCE [LARGE SCALE GENOMIC DNA]</scope>
</reference>
<organism evidence="1 2">
    <name type="scientific">Candidatus Uhrbacteria bacterium RIFCSPLOWO2_02_FULL_48_18</name>
    <dbReference type="NCBI Taxonomy" id="1802408"/>
    <lineage>
        <taxon>Bacteria</taxon>
        <taxon>Candidatus Uhriibacteriota</taxon>
    </lineage>
</organism>
<evidence type="ECO:0000313" key="1">
    <source>
        <dbReference type="EMBL" id="OGL86308.1"/>
    </source>
</evidence>
<proteinExistence type="predicted"/>